<gene>
    <name evidence="2" type="ORF">D3875_10365</name>
</gene>
<evidence type="ECO:0000313" key="3">
    <source>
        <dbReference type="Proteomes" id="UP000286287"/>
    </source>
</evidence>
<dbReference type="AlphaFoldDB" id="A0A418V720"/>
<dbReference type="OrthoDB" id="164800at2"/>
<dbReference type="InterPro" id="IPR016181">
    <property type="entry name" value="Acyl_CoA_acyltransferase"/>
</dbReference>
<evidence type="ECO:0000313" key="2">
    <source>
        <dbReference type="EMBL" id="RJF71907.1"/>
    </source>
</evidence>
<comment type="caution">
    <text evidence="2">The sequence shown here is derived from an EMBL/GenBank/DDBJ whole genome shotgun (WGS) entry which is preliminary data.</text>
</comment>
<sequence>MTTPEKTRLLAAYDAQCRDEAEVLSADRYDRCGPLWRARYGKRGFVTYRSLDGLDGQALDNLIAQTVADFAADPEIQSFEWKTRGHDQPADLPERLLRHGFEADEQETVMVGDAALLAQDIALPEGVTVRRIDNVPDPYPEMVRAADAQARAFGFPFDVEDFMRRLEKKPGLVEIWVAETPDEVVCTGRLEAVPNSEFAGLWGGGTVPEWRGQGIYRALTAARARSALARGLRYLQSDCTEFSRPILEKSGLVAVTTTTPYLWSR</sequence>
<evidence type="ECO:0000259" key="1">
    <source>
        <dbReference type="PROSITE" id="PS51186"/>
    </source>
</evidence>
<dbReference type="RefSeq" id="WP_119763523.1">
    <property type="nucleotide sequence ID" value="NZ_QYUJ01000014.1"/>
</dbReference>
<proteinExistence type="predicted"/>
<dbReference type="InterPro" id="IPR000182">
    <property type="entry name" value="GNAT_dom"/>
</dbReference>
<organism evidence="2 3">
    <name type="scientific">Deinococcus cavernae</name>
    <dbReference type="NCBI Taxonomy" id="2320857"/>
    <lineage>
        <taxon>Bacteria</taxon>
        <taxon>Thermotogati</taxon>
        <taxon>Deinococcota</taxon>
        <taxon>Deinococci</taxon>
        <taxon>Deinococcales</taxon>
        <taxon>Deinococcaceae</taxon>
        <taxon>Deinococcus</taxon>
    </lineage>
</organism>
<dbReference type="SUPFAM" id="SSF55729">
    <property type="entry name" value="Acyl-CoA N-acyltransferases (Nat)"/>
    <property type="match status" value="1"/>
</dbReference>
<dbReference type="PROSITE" id="PS51186">
    <property type="entry name" value="GNAT"/>
    <property type="match status" value="1"/>
</dbReference>
<dbReference type="Proteomes" id="UP000286287">
    <property type="component" value="Unassembled WGS sequence"/>
</dbReference>
<feature type="domain" description="N-acetyltransferase" evidence="1">
    <location>
        <begin position="127"/>
        <end position="265"/>
    </location>
</feature>
<accession>A0A418V720</accession>
<dbReference type="GO" id="GO:0016747">
    <property type="term" value="F:acyltransferase activity, transferring groups other than amino-acyl groups"/>
    <property type="evidence" value="ECO:0007669"/>
    <property type="project" value="InterPro"/>
</dbReference>
<keyword evidence="3" id="KW-1185">Reference proteome</keyword>
<dbReference type="Gene3D" id="3.40.630.30">
    <property type="match status" value="1"/>
</dbReference>
<reference evidence="2 3" key="1">
    <citation type="submission" date="2018-09" db="EMBL/GenBank/DDBJ databases">
        <authorList>
            <person name="Zhu H."/>
        </authorList>
    </citation>
    <scope>NUCLEOTIDE SEQUENCE [LARGE SCALE GENOMIC DNA]</scope>
    <source>
        <strain evidence="2 3">K2S05-167</strain>
    </source>
</reference>
<keyword evidence="2" id="KW-0808">Transferase</keyword>
<name>A0A418V720_9DEIO</name>
<protein>
    <submittedName>
        <fullName evidence="2">GNAT family N-acetyltransferase</fullName>
    </submittedName>
</protein>
<dbReference type="EMBL" id="QYUJ01000014">
    <property type="protein sequence ID" value="RJF71907.1"/>
    <property type="molecule type" value="Genomic_DNA"/>
</dbReference>